<gene>
    <name evidence="3" type="ORF">NF348_05475</name>
</gene>
<dbReference type="InterPro" id="IPR029064">
    <property type="entry name" value="Ribosomal_eL30-like_sf"/>
</dbReference>
<name>A0A9Q4AMX9_9HYPH</name>
<dbReference type="PANTHER" id="PTHR34215:SF1">
    <property type="entry name" value="YLXR DOMAIN-CONTAINING PROTEIN"/>
    <property type="match status" value="1"/>
</dbReference>
<dbReference type="Gene3D" id="3.30.1330.30">
    <property type="match status" value="1"/>
</dbReference>
<dbReference type="Pfam" id="PF04296">
    <property type="entry name" value="YlxR"/>
    <property type="match status" value="1"/>
</dbReference>
<comment type="caution">
    <text evidence="3">The sequence shown here is derived from an EMBL/GenBank/DDBJ whole genome shotgun (WGS) entry which is preliminary data.</text>
</comment>
<feature type="domain" description="YlxR" evidence="2">
    <location>
        <begin position="3"/>
        <end position="72"/>
    </location>
</feature>
<feature type="region of interest" description="Disordered" evidence="1">
    <location>
        <begin position="199"/>
        <end position="223"/>
    </location>
</feature>
<dbReference type="Proteomes" id="UP001060275">
    <property type="component" value="Unassembled WGS sequence"/>
</dbReference>
<evidence type="ECO:0000313" key="4">
    <source>
        <dbReference type="Proteomes" id="UP001060275"/>
    </source>
</evidence>
<reference evidence="3" key="1">
    <citation type="submission" date="2022-06" db="EMBL/GenBank/DDBJ databases">
        <title>Devosia sp. XJ19-45 genome assembly.</title>
        <authorList>
            <person name="Li B."/>
            <person name="Cai M."/>
            <person name="Nie G."/>
            <person name="Li W."/>
        </authorList>
    </citation>
    <scope>NUCLEOTIDE SEQUENCE</scope>
    <source>
        <strain evidence="3">XJ19-45</strain>
    </source>
</reference>
<keyword evidence="4" id="KW-1185">Reference proteome</keyword>
<dbReference type="InterPro" id="IPR035931">
    <property type="entry name" value="YlxR-like_sf"/>
</dbReference>
<sequence>MVRTCALTRAEMPVEALVRFVVGPDDVLVPDVDARAEGRGVWITLSHAAVTEAVKKKAFARSLKAPVSVPADLADLTRLRLEQRLLSALGMARKAGQFMSGATKVKSAMQSGQVLALFTATDAAEDGRNKMLGALRALNYARHDAGITGPDVPHFESLSSAQMGLALGLENVIHAALMTGAAAQSAVDKARRLARYTAPAMEDHTDRPAASGVLLPAEQDERR</sequence>
<dbReference type="AlphaFoldDB" id="A0A9Q4AMX9"/>
<dbReference type="SUPFAM" id="SSF55315">
    <property type="entry name" value="L30e-like"/>
    <property type="match status" value="1"/>
</dbReference>
<dbReference type="NCBIfam" id="NF006622">
    <property type="entry name" value="PRK09190.1"/>
    <property type="match status" value="1"/>
</dbReference>
<accession>A0A9Q4AMX9</accession>
<evidence type="ECO:0000256" key="1">
    <source>
        <dbReference type="SAM" id="MobiDB-lite"/>
    </source>
</evidence>
<dbReference type="InterPro" id="IPR037465">
    <property type="entry name" value="YlxR"/>
</dbReference>
<evidence type="ECO:0000259" key="2">
    <source>
        <dbReference type="Pfam" id="PF04296"/>
    </source>
</evidence>
<dbReference type="InterPro" id="IPR007393">
    <property type="entry name" value="YlxR_dom"/>
</dbReference>
<proteinExistence type="predicted"/>
<dbReference type="PANTHER" id="PTHR34215">
    <property type="entry name" value="BLL0784 PROTEIN"/>
    <property type="match status" value="1"/>
</dbReference>
<protein>
    <submittedName>
        <fullName evidence="3">RNA-binding protein</fullName>
    </submittedName>
</protein>
<evidence type="ECO:0000313" key="3">
    <source>
        <dbReference type="EMBL" id="MCP8886547.1"/>
    </source>
</evidence>
<dbReference type="RefSeq" id="WP_254673767.1">
    <property type="nucleotide sequence ID" value="NZ_JAMWDU010000002.1"/>
</dbReference>
<dbReference type="EMBL" id="JAMWDU010000002">
    <property type="protein sequence ID" value="MCP8886547.1"/>
    <property type="molecule type" value="Genomic_DNA"/>
</dbReference>
<dbReference type="Gene3D" id="3.30.1230.10">
    <property type="entry name" value="YlxR-like"/>
    <property type="match status" value="1"/>
</dbReference>
<organism evidence="3 4">
    <name type="scientific">Devosia ureilytica</name>
    <dbReference type="NCBI Taxonomy" id="2952754"/>
    <lineage>
        <taxon>Bacteria</taxon>
        <taxon>Pseudomonadati</taxon>
        <taxon>Pseudomonadota</taxon>
        <taxon>Alphaproteobacteria</taxon>
        <taxon>Hyphomicrobiales</taxon>
        <taxon>Devosiaceae</taxon>
        <taxon>Devosia</taxon>
    </lineage>
</organism>
<dbReference type="SUPFAM" id="SSF64376">
    <property type="entry name" value="YlxR-like"/>
    <property type="match status" value="1"/>
</dbReference>